<protein>
    <recommendedName>
        <fullName evidence="3">Ulp1 protease family, C-terminal catalytic domain-containing protein</fullName>
    </recommendedName>
</protein>
<organism evidence="1 2">
    <name type="scientific">Artemisia annua</name>
    <name type="common">Sweet wormwood</name>
    <dbReference type="NCBI Taxonomy" id="35608"/>
    <lineage>
        <taxon>Eukaryota</taxon>
        <taxon>Viridiplantae</taxon>
        <taxon>Streptophyta</taxon>
        <taxon>Embryophyta</taxon>
        <taxon>Tracheophyta</taxon>
        <taxon>Spermatophyta</taxon>
        <taxon>Magnoliopsida</taxon>
        <taxon>eudicotyledons</taxon>
        <taxon>Gunneridae</taxon>
        <taxon>Pentapetalae</taxon>
        <taxon>asterids</taxon>
        <taxon>campanulids</taxon>
        <taxon>Asterales</taxon>
        <taxon>Asteraceae</taxon>
        <taxon>Asteroideae</taxon>
        <taxon>Anthemideae</taxon>
        <taxon>Artemisiinae</taxon>
        <taxon>Artemisia</taxon>
    </lineage>
</organism>
<name>A0A2U1L1U4_ARTAN</name>
<dbReference type="Proteomes" id="UP000245207">
    <property type="component" value="Unassembled WGS sequence"/>
</dbReference>
<evidence type="ECO:0000313" key="2">
    <source>
        <dbReference type="Proteomes" id="UP000245207"/>
    </source>
</evidence>
<evidence type="ECO:0008006" key="3">
    <source>
        <dbReference type="Google" id="ProtNLM"/>
    </source>
</evidence>
<sequence length="697" mass="81061">MIKDRQAYEIRNGGFGILDRYKEDLNDSDSSKIKVDQELDKLEQKVDLLDSIVNELEYDFATWFSEDPDNTRLKDIKAKFNVCIRNIDLYGDVKGKSLVVYDDETGKDKDCIRNEDLCEDDVVNNGHIYNDLENYDLDEGTQCSHLTKESDHEIVKDVNYDKENNDKKGFTVFEVPEIETVAKVKEGITCVQLLEEEMHKVLKKSELEYEKKITFCEDGFKEFGIPEILKEAEQKIPFSPYAKMSNEDEFSDDKKVEPLPFFTSPVVVSKKVTFEKDLDPKMSNKDEFSYDKKVEPLPFFTSPVVVSKKVTFEKDLDPKMSNKDEFSYDKKVEPLPCFTSPVVVSKKVTFEKDLDPKMSNKNQFVDEKKVKSLSFFNRPFVVSSPFPQHSFFDAPSFSLGREFEDEKPVIKEISVRQNPRRDVVVAAHSRSPFKDSDFVYKSSSSNTMLIRLTLESLAPGIRVEVDVIGVWSDELNFMERFRAAETPSRYFFKPAITKHILNVSTDFPEKYDDFEKVLLSDYQAKRIASSENFNLVFFPICCVDHFFLMCFDLKKHKVVIIDNSSIDEEIESRYCSVPELLIKIFAKFHSKYNSPSIGFSFERVVAKRIKIGWRTVDNFLDDGVFLMSHMNMFFGESEGKWNYGLLKESKEQTKQLNTLRNNFLKEVTKYSKIDKFTRKLLIEEAVQKRDQICNLYL</sequence>
<dbReference type="EMBL" id="PKPP01012079">
    <property type="protein sequence ID" value="PWA42979.1"/>
    <property type="molecule type" value="Genomic_DNA"/>
</dbReference>
<gene>
    <name evidence="1" type="ORF">CTI12_AA540090</name>
</gene>
<reference evidence="1 2" key="1">
    <citation type="journal article" date="2018" name="Mol. Plant">
        <title>The genome of Artemisia annua provides insight into the evolution of Asteraceae family and artemisinin biosynthesis.</title>
        <authorList>
            <person name="Shen Q."/>
            <person name="Zhang L."/>
            <person name="Liao Z."/>
            <person name="Wang S."/>
            <person name="Yan T."/>
            <person name="Shi P."/>
            <person name="Liu M."/>
            <person name="Fu X."/>
            <person name="Pan Q."/>
            <person name="Wang Y."/>
            <person name="Lv Z."/>
            <person name="Lu X."/>
            <person name="Zhang F."/>
            <person name="Jiang W."/>
            <person name="Ma Y."/>
            <person name="Chen M."/>
            <person name="Hao X."/>
            <person name="Li L."/>
            <person name="Tang Y."/>
            <person name="Lv G."/>
            <person name="Zhou Y."/>
            <person name="Sun X."/>
            <person name="Brodelius P.E."/>
            <person name="Rose J.K.C."/>
            <person name="Tang K."/>
        </authorList>
    </citation>
    <scope>NUCLEOTIDE SEQUENCE [LARGE SCALE GENOMIC DNA]</scope>
    <source>
        <strain evidence="2">cv. Huhao1</strain>
        <tissue evidence="1">Leaf</tissue>
    </source>
</reference>
<dbReference type="InterPro" id="IPR038765">
    <property type="entry name" value="Papain-like_cys_pep_sf"/>
</dbReference>
<dbReference type="AlphaFoldDB" id="A0A2U1L1U4"/>
<keyword evidence="2" id="KW-1185">Reference proteome</keyword>
<comment type="caution">
    <text evidence="1">The sequence shown here is derived from an EMBL/GenBank/DDBJ whole genome shotgun (WGS) entry which is preliminary data.</text>
</comment>
<proteinExistence type="predicted"/>
<dbReference type="SUPFAM" id="SSF54001">
    <property type="entry name" value="Cysteine proteinases"/>
    <property type="match status" value="1"/>
</dbReference>
<evidence type="ECO:0000313" key="1">
    <source>
        <dbReference type="EMBL" id="PWA42979.1"/>
    </source>
</evidence>
<dbReference type="Gene3D" id="3.40.395.10">
    <property type="entry name" value="Adenoviral Proteinase, Chain A"/>
    <property type="match status" value="1"/>
</dbReference>
<accession>A0A2U1L1U4</accession>